<dbReference type="Proteomes" id="UP000034107">
    <property type="component" value="Unassembled WGS sequence"/>
</dbReference>
<dbReference type="PANTHER" id="PTHR42855">
    <property type="entry name" value="ABC TRANSPORTER ATP-BINDING SUBUNIT"/>
    <property type="match status" value="1"/>
</dbReference>
<dbReference type="NCBIfam" id="NF000355">
    <property type="entry name" value="ribo_prot_ABC_F"/>
    <property type="match status" value="1"/>
</dbReference>
<dbReference type="InterPro" id="IPR027417">
    <property type="entry name" value="P-loop_NTPase"/>
</dbReference>
<evidence type="ECO:0000259" key="3">
    <source>
        <dbReference type="PROSITE" id="PS50893"/>
    </source>
</evidence>
<organism evidence="4 5">
    <name type="scientific">Candidatus Nomurabacteria bacterium GW2011_GWA1_46_11</name>
    <dbReference type="NCBI Taxonomy" id="1618732"/>
    <lineage>
        <taxon>Bacteria</taxon>
        <taxon>Candidatus Nomuraibacteriota</taxon>
    </lineage>
</organism>
<reference evidence="4 5" key="1">
    <citation type="journal article" date="2015" name="Nature">
        <title>rRNA introns, odd ribosomes, and small enigmatic genomes across a large radiation of phyla.</title>
        <authorList>
            <person name="Brown C.T."/>
            <person name="Hug L.A."/>
            <person name="Thomas B.C."/>
            <person name="Sharon I."/>
            <person name="Castelle C.J."/>
            <person name="Singh A."/>
            <person name="Wilkins M.J."/>
            <person name="Williams K.H."/>
            <person name="Banfield J.F."/>
        </authorList>
    </citation>
    <scope>NUCLEOTIDE SEQUENCE [LARGE SCALE GENOMIC DNA]</scope>
</reference>
<dbReference type="PROSITE" id="PS50893">
    <property type="entry name" value="ABC_TRANSPORTER_2"/>
    <property type="match status" value="2"/>
</dbReference>
<dbReference type="InterPro" id="IPR003439">
    <property type="entry name" value="ABC_transporter-like_ATP-bd"/>
</dbReference>
<dbReference type="PANTHER" id="PTHR42855:SF2">
    <property type="entry name" value="DRUG RESISTANCE ABC TRANSPORTER,ATP-BINDING PROTEIN"/>
    <property type="match status" value="1"/>
</dbReference>
<evidence type="ECO:0000313" key="5">
    <source>
        <dbReference type="Proteomes" id="UP000034107"/>
    </source>
</evidence>
<dbReference type="InterPro" id="IPR051309">
    <property type="entry name" value="ABCF_ATPase"/>
</dbReference>
<name>A0A0G1NNX2_9BACT</name>
<dbReference type="Gene3D" id="3.40.50.300">
    <property type="entry name" value="P-loop containing nucleotide triphosphate hydrolases"/>
    <property type="match status" value="2"/>
</dbReference>
<dbReference type="InterPro" id="IPR017871">
    <property type="entry name" value="ABC_transporter-like_CS"/>
</dbReference>
<gene>
    <name evidence="4" type="ORF">UX31_C0003G0020</name>
</gene>
<dbReference type="SMART" id="SM00382">
    <property type="entry name" value="AAA"/>
    <property type="match status" value="2"/>
</dbReference>
<dbReference type="EMBL" id="LCLS01000003">
    <property type="protein sequence ID" value="KKU22354.1"/>
    <property type="molecule type" value="Genomic_DNA"/>
</dbReference>
<dbReference type="GO" id="GO:0016887">
    <property type="term" value="F:ATP hydrolysis activity"/>
    <property type="evidence" value="ECO:0007669"/>
    <property type="project" value="InterPro"/>
</dbReference>
<keyword evidence="1" id="KW-0547">Nucleotide-binding</keyword>
<dbReference type="InterPro" id="IPR003593">
    <property type="entry name" value="AAA+_ATPase"/>
</dbReference>
<sequence length="519" mass="57452">MDLIVDSIKKEYSGQIVLDNISFTIKEGERVGLIGQNGSGKTTLLKIIAGLERPDAGKVMFFPSDTSIGIVPQVPEVLNSQTTVFEFLTSGLAADTTAYDIAAALNKLAIGDLSQSPMAHISSGQRAKVFLARALVQKANFLVMDEPTNHLDIKALEWLENYLSSLKFWGIFVSHDRWFLNKITNKIIELKQGNIAIYGGTYDDYKTQKEIADEANRRNYVVRQKRVKSIQNRVDSILTGVCDLEKRTTGSDHYQRRKAAKAAKGALAMVKKLERETADSQGVKPEPDFKLSLLFKPKKEPSKTVVYLKNVFKTFAERIVLNDFSLLIRSGERVALTGPNGSGKTTILKIICGEIAPEAGTVEIGNNVEIGYLPQENQNTNDRSQNLDSIMTGGENKTLIDNLLETASFDKTAAYKLGRKFLFSDADLKTPVKDLSSGQKSKLQLAKILASGANFIILDEPTNHLDIPSREALEEAIASYTGTLLVVSHDRYFLERIKPNRVITTDYLNFGPFPSLPPK</sequence>
<dbReference type="SUPFAM" id="SSF52540">
    <property type="entry name" value="P-loop containing nucleoside triphosphate hydrolases"/>
    <property type="match status" value="2"/>
</dbReference>
<evidence type="ECO:0000256" key="1">
    <source>
        <dbReference type="ARBA" id="ARBA00022741"/>
    </source>
</evidence>
<feature type="domain" description="ABC transporter" evidence="3">
    <location>
        <begin position="306"/>
        <end position="519"/>
    </location>
</feature>
<dbReference type="AlphaFoldDB" id="A0A0G1NNX2"/>
<evidence type="ECO:0000313" key="4">
    <source>
        <dbReference type="EMBL" id="KKU22354.1"/>
    </source>
</evidence>
<dbReference type="GO" id="GO:0005524">
    <property type="term" value="F:ATP binding"/>
    <property type="evidence" value="ECO:0007669"/>
    <property type="project" value="UniProtKB-KW"/>
</dbReference>
<proteinExistence type="predicted"/>
<feature type="domain" description="ABC transporter" evidence="3">
    <location>
        <begin position="3"/>
        <end position="217"/>
    </location>
</feature>
<protein>
    <submittedName>
        <fullName evidence="4">ABC transporter, ATP-binding protein</fullName>
    </submittedName>
</protein>
<comment type="caution">
    <text evidence="4">The sequence shown here is derived from an EMBL/GenBank/DDBJ whole genome shotgun (WGS) entry which is preliminary data.</text>
</comment>
<dbReference type="Pfam" id="PF00005">
    <property type="entry name" value="ABC_tran"/>
    <property type="match status" value="2"/>
</dbReference>
<evidence type="ECO:0000256" key="2">
    <source>
        <dbReference type="ARBA" id="ARBA00022840"/>
    </source>
</evidence>
<keyword evidence="2 4" id="KW-0067">ATP-binding</keyword>
<dbReference type="PROSITE" id="PS00211">
    <property type="entry name" value="ABC_TRANSPORTER_1"/>
    <property type="match status" value="2"/>
</dbReference>
<dbReference type="CDD" id="cd03221">
    <property type="entry name" value="ABCF_EF-3"/>
    <property type="match status" value="2"/>
</dbReference>
<accession>A0A0G1NNX2</accession>